<dbReference type="GO" id="GO:0016405">
    <property type="term" value="F:CoA-ligase activity"/>
    <property type="evidence" value="ECO:0007669"/>
    <property type="project" value="TreeGrafter"/>
</dbReference>
<feature type="domain" description="AMP-binding enzyme C-terminal" evidence="4">
    <location>
        <begin position="455"/>
        <end position="529"/>
    </location>
</feature>
<dbReference type="Pfam" id="PF13193">
    <property type="entry name" value="AMP-binding_C"/>
    <property type="match status" value="1"/>
</dbReference>
<reference evidence="6" key="1">
    <citation type="submission" date="2017-10" db="EMBL/GenBank/DDBJ databases">
        <title>Rapid genome shrinkage in a self-fertile nematode reveals novel sperm competition proteins.</title>
        <authorList>
            <person name="Yin D."/>
            <person name="Schwarz E.M."/>
            <person name="Thomas C.G."/>
            <person name="Felde R.L."/>
            <person name="Korf I.F."/>
            <person name="Cutter A.D."/>
            <person name="Schartner C.M."/>
            <person name="Ralston E.J."/>
            <person name="Meyer B.J."/>
            <person name="Haag E.S."/>
        </authorList>
    </citation>
    <scope>NUCLEOTIDE SEQUENCE [LARGE SCALE GENOMIC DNA]</scope>
    <source>
        <strain evidence="6">JU1422</strain>
    </source>
</reference>
<dbReference type="PANTHER" id="PTHR24096">
    <property type="entry name" value="LONG-CHAIN-FATTY-ACID--COA LIGASE"/>
    <property type="match status" value="1"/>
</dbReference>
<dbReference type="Gene3D" id="3.40.50.12780">
    <property type="entry name" value="N-terminal domain of ligase-like"/>
    <property type="match status" value="1"/>
</dbReference>
<evidence type="ECO:0008006" key="7">
    <source>
        <dbReference type="Google" id="ProtNLM"/>
    </source>
</evidence>
<evidence type="ECO:0000313" key="5">
    <source>
        <dbReference type="EMBL" id="PIC30801.1"/>
    </source>
</evidence>
<evidence type="ECO:0000259" key="3">
    <source>
        <dbReference type="Pfam" id="PF00501"/>
    </source>
</evidence>
<dbReference type="InterPro" id="IPR045851">
    <property type="entry name" value="AMP-bd_C_sf"/>
</dbReference>
<comment type="caution">
    <text evidence="5">The sequence shown here is derived from an EMBL/GenBank/DDBJ whole genome shotgun (WGS) entry which is preliminary data.</text>
</comment>
<dbReference type="Gene3D" id="3.30.300.30">
    <property type="match status" value="1"/>
</dbReference>
<keyword evidence="2" id="KW-0576">Peroxisome</keyword>
<dbReference type="SUPFAM" id="SSF56801">
    <property type="entry name" value="Acetyl-CoA synthetase-like"/>
    <property type="match status" value="1"/>
</dbReference>
<dbReference type="AlphaFoldDB" id="A0A2G5TUN4"/>
<gene>
    <name evidence="5" type="primary">Cni-acs-12</name>
    <name evidence="5" type="synonym">Cnig_chr_V.g21922</name>
    <name evidence="5" type="ORF">B9Z55_021922</name>
</gene>
<dbReference type="InterPro" id="IPR025110">
    <property type="entry name" value="AMP-bd_C"/>
</dbReference>
<keyword evidence="6" id="KW-1185">Reference proteome</keyword>
<comment type="subcellular location">
    <subcellularLocation>
        <location evidence="1">Peroxisome</location>
    </subcellularLocation>
</comment>
<name>A0A2G5TUN4_9PELO</name>
<evidence type="ECO:0000259" key="4">
    <source>
        <dbReference type="Pfam" id="PF13193"/>
    </source>
</evidence>
<evidence type="ECO:0000313" key="6">
    <source>
        <dbReference type="Proteomes" id="UP000230233"/>
    </source>
</evidence>
<dbReference type="Pfam" id="PF00501">
    <property type="entry name" value="AMP-binding"/>
    <property type="match status" value="1"/>
</dbReference>
<evidence type="ECO:0000256" key="1">
    <source>
        <dbReference type="ARBA" id="ARBA00004275"/>
    </source>
</evidence>
<dbReference type="GO" id="GO:0005777">
    <property type="term" value="C:peroxisome"/>
    <property type="evidence" value="ECO:0007669"/>
    <property type="project" value="UniProtKB-SubCell"/>
</dbReference>
<dbReference type="EMBL" id="PDUG01000005">
    <property type="protein sequence ID" value="PIC30801.1"/>
    <property type="molecule type" value="Genomic_DNA"/>
</dbReference>
<dbReference type="InterPro" id="IPR000873">
    <property type="entry name" value="AMP-dep_synth/lig_dom"/>
</dbReference>
<dbReference type="OrthoDB" id="10253869at2759"/>
<dbReference type="InterPro" id="IPR042099">
    <property type="entry name" value="ANL_N_sf"/>
</dbReference>
<dbReference type="STRING" id="1611254.A0A2G5TUN4"/>
<evidence type="ECO:0000256" key="2">
    <source>
        <dbReference type="ARBA" id="ARBA00023140"/>
    </source>
</evidence>
<proteinExistence type="predicted"/>
<dbReference type="Proteomes" id="UP000230233">
    <property type="component" value="Chromosome V"/>
</dbReference>
<sequence>MIIKSKLPKLEIPNKTFHDFLFDEWKKFKDDVAIIDNDSVQQYTFQEVMDKAEFIAKSLMYMRIEKSEVVLLVMDWSPAAIYISLGVSMAGAAIQIVSPKLQQWEMQFPVRESESRFVFSDPLGLREIEKLMKCMNREYRIICTGTRDCANGYPIIDDLAFAAAQDLPYHSINPETDIVYLPYSSGIHGKRKGIATTHRIMVAKTMVMWNPTVHTEFKRGDHTLTMIPLHKQCGLDAMYCALLNGLTIVTEKNFCVHTFMTCIQRYRVSFWLDMIEELKSYETIRSVHLTPYLMNLMMFETENHEYNVDSLEWVITGADAVTEELYDDFTDCFPSVKRVTQTYGMTEVGLISRNYNDDTEFTHSCGQVAANLELKILDVLTGRELGPREKGQICVKGLPADSPYLNNPDATEEHFIDGWRKTGDIGYFDEDENIYIVDKVKEMIKVFGYQVIPKEIETLLLTHQAVEEAAVVAINNELSGERPVAFVVLKKGQTATEEDLKDYVNKRVIRYKHLVRINITQFLPRSACGTVLRRLLGEAAVMSVASIAEVEKEFAEEVKHALAT</sequence>
<organism evidence="5 6">
    <name type="scientific">Caenorhabditis nigoni</name>
    <dbReference type="NCBI Taxonomy" id="1611254"/>
    <lineage>
        <taxon>Eukaryota</taxon>
        <taxon>Metazoa</taxon>
        <taxon>Ecdysozoa</taxon>
        <taxon>Nematoda</taxon>
        <taxon>Chromadorea</taxon>
        <taxon>Rhabditida</taxon>
        <taxon>Rhabditina</taxon>
        <taxon>Rhabditomorpha</taxon>
        <taxon>Rhabditoidea</taxon>
        <taxon>Rhabditidae</taxon>
        <taxon>Peloderinae</taxon>
        <taxon>Caenorhabditis</taxon>
    </lineage>
</organism>
<accession>A0A2G5TUN4</accession>
<protein>
    <recommendedName>
        <fullName evidence="7">AMP-dependent synthetase/ligase domain-containing protein</fullName>
    </recommendedName>
</protein>
<dbReference type="PANTHER" id="PTHR24096:SF381">
    <property type="entry name" value="4-COUMARATE--COA LIGASE 1-LIKE"/>
    <property type="match status" value="1"/>
</dbReference>
<feature type="domain" description="AMP-dependent synthetase/ligase" evidence="3">
    <location>
        <begin position="24"/>
        <end position="397"/>
    </location>
</feature>